<reference evidence="1 2" key="1">
    <citation type="journal article" date="2010" name="J. Bacteriol.">
        <title>Genome sequences of Pelagibaca bermudensis HTCC2601T and Maritimibacter alkaliphilus HTCC2654T, the type strains of two marine Roseobacter genera.</title>
        <authorList>
            <person name="Thrash J.C."/>
            <person name="Cho J.C."/>
            <person name="Ferriera S."/>
            <person name="Johnson J."/>
            <person name="Vergin K.L."/>
            <person name="Giovannoni S.J."/>
        </authorList>
    </citation>
    <scope>NUCLEOTIDE SEQUENCE [LARGE SCALE GENOMIC DNA]</scope>
    <source>
        <strain evidence="2">DSM 26914 / JCM 13377 / KCTC 12554 / HTCC2601</strain>
    </source>
</reference>
<dbReference type="EMBL" id="AATQ01000001">
    <property type="protein sequence ID" value="EAU48702.1"/>
    <property type="molecule type" value="Genomic_DNA"/>
</dbReference>
<gene>
    <name evidence="1" type="ORF">R2601_03978</name>
</gene>
<dbReference type="HOGENOM" id="CLU_3366419_0_0_5"/>
<accession>Q0FW50</accession>
<dbReference type="Proteomes" id="UP000006230">
    <property type="component" value="Unassembled WGS sequence"/>
</dbReference>
<dbReference type="STRING" id="314265.R2601_03978"/>
<evidence type="ECO:0000313" key="1">
    <source>
        <dbReference type="EMBL" id="EAU48702.1"/>
    </source>
</evidence>
<proteinExistence type="predicted"/>
<name>Q0FW50_SALBH</name>
<evidence type="ECO:0000313" key="2">
    <source>
        <dbReference type="Proteomes" id="UP000006230"/>
    </source>
</evidence>
<organism evidence="1 2">
    <name type="scientific">Salipiger bermudensis (strain DSM 26914 / JCM 13377 / KCTC 12554 / HTCC2601)</name>
    <name type="common">Pelagibaca bermudensis</name>
    <dbReference type="NCBI Taxonomy" id="314265"/>
    <lineage>
        <taxon>Bacteria</taxon>
        <taxon>Pseudomonadati</taxon>
        <taxon>Pseudomonadota</taxon>
        <taxon>Alphaproteobacteria</taxon>
        <taxon>Rhodobacterales</taxon>
        <taxon>Roseobacteraceae</taxon>
        <taxon>Salipiger</taxon>
    </lineage>
</organism>
<dbReference type="AlphaFoldDB" id="Q0FW50"/>
<protein>
    <submittedName>
        <fullName evidence="1">Uncharacterized protein</fullName>
    </submittedName>
</protein>
<sequence>MSQGTASPAGGRGGALALEAYCPRVTGTDRVRPQA</sequence>
<keyword evidence="2" id="KW-1185">Reference proteome</keyword>
<comment type="caution">
    <text evidence="1">The sequence shown here is derived from an EMBL/GenBank/DDBJ whole genome shotgun (WGS) entry which is preliminary data.</text>
</comment>